<keyword evidence="2" id="KW-1133">Transmembrane helix</keyword>
<feature type="domain" description="Prolyl 4-hydroxylase peptide-substrate-binding" evidence="4">
    <location>
        <begin position="737"/>
        <end position="795"/>
    </location>
</feature>
<feature type="region of interest" description="Disordered" evidence="1">
    <location>
        <begin position="78"/>
        <end position="117"/>
    </location>
</feature>
<dbReference type="GO" id="GO:0005783">
    <property type="term" value="C:endoplasmic reticulum"/>
    <property type="evidence" value="ECO:0007669"/>
    <property type="project" value="InterPro"/>
</dbReference>
<keyword evidence="2" id="KW-0812">Transmembrane</keyword>
<evidence type="ECO:0000313" key="6">
    <source>
        <dbReference type="Proteomes" id="UP000078200"/>
    </source>
</evidence>
<reference evidence="5" key="1">
    <citation type="submission" date="2020-05" db="UniProtKB">
        <authorList>
            <consortium name="EnsemblMetazoa"/>
        </authorList>
    </citation>
    <scope>IDENTIFICATION</scope>
    <source>
        <strain evidence="5">TTRI</strain>
    </source>
</reference>
<dbReference type="VEuPathDB" id="VectorBase:GAUT048997"/>
<accession>A0A1A9VVH6</accession>
<sequence length="909" mass="102764">MSKHNYTNPAFCQSSEFYPVPSAKRNDNIEEIYNRSLLSNYTPKASKALPDSCDAPSRIQRSMSTRSMLRQKAVSFNNPLQREQQQQQQQQQQQRGLTQTSRLVSDGTVSSFDTRSGSGRYAIVPVEELPAYNKKSYTIISDPNNLDSYRLDRHYAKSHNNLENLKSPTLDNPEECEPHSFHEDPRAYLFTSSQIGVETSTLSKKSRIFLQNRQPSQTPIPPPPINPSNIKHAFSSDFSSKSFMLVDKNSNQRYQMVPTAENEELVDDNHEVIQMHNGKAHRYAVIPTEDTDNDDDEYDISQDPENNTEEETCLSTTDLNKSRQCATLSGETNRSPICTSTPQKVFSGANHNSFPNTPMKNLAATKMLQEILSTPPRNAIVQRSFRSQPNTPRTNLIWSSQRDLNAPHPDTPRKNSQLSPQRLYYESVKPMVMTQTLKQNERDRTMAVIQPRLATCRQTQSHVEEEEISSSMQAKSFDNSLYPQKIANATVTLAIVSLMLVLGSSMNLGLIVYMIARLGKSFYLQFGLMAAFCGFGLGFLGFRSRHCEWLPNRSYISGYVLLTIFCLLKCCALLVILVLDPYPGLPLHDVTTGVILALSTFSMFFIGLGVIGSLWCYRPPPDNRIIIIKMQEYQREHDEAAADISVYVSNPINAYLLTKRLTTDWRQVENLMAHDVGIDFLDNITNYRNVLKFPSDEDLNGAAVALMRLQDTYNLDTSSVARGELNGIQYSTEMSSDDCFELGRQSYVNHDYYHTVLWMKEAMSRMTEEPNNRTQSFTKADVLEYLAFSTYKQGADGSILILSLDGFAALHYDIEANQYNHCVALPGLSGPLQYFLEEFSQFSRPITNSTMSAERYWFTFGSQRNGVVWYCAIHALFWSPCASLHEGMSGHSSIVFIAAHFNSGPSSQS</sequence>
<dbReference type="Gene3D" id="1.25.40.10">
    <property type="entry name" value="Tetratricopeptide repeat domain"/>
    <property type="match status" value="1"/>
</dbReference>
<evidence type="ECO:0000256" key="2">
    <source>
        <dbReference type="SAM" id="Phobius"/>
    </source>
</evidence>
<dbReference type="Pfam" id="PF23558">
    <property type="entry name" value="TPR_P4H"/>
    <property type="match status" value="1"/>
</dbReference>
<feature type="transmembrane region" description="Helical" evidence="2">
    <location>
        <begin position="554"/>
        <end position="579"/>
    </location>
</feature>
<dbReference type="Proteomes" id="UP000078200">
    <property type="component" value="Unassembled WGS sequence"/>
</dbReference>
<dbReference type="InterPro" id="IPR013547">
    <property type="entry name" value="P4H_N"/>
</dbReference>
<dbReference type="FunFam" id="1.25.40.10:FF:000006">
    <property type="entry name" value="Prolyl 4-hydroxylase subunit alpha 2"/>
    <property type="match status" value="1"/>
</dbReference>
<feature type="transmembrane region" description="Helical" evidence="2">
    <location>
        <begin position="522"/>
        <end position="542"/>
    </location>
</feature>
<dbReference type="InterPro" id="IPR011990">
    <property type="entry name" value="TPR-like_helical_dom_sf"/>
</dbReference>
<feature type="domain" description="Prolyl 4-hydroxylase N-terminal" evidence="3">
    <location>
        <begin position="630"/>
        <end position="727"/>
    </location>
</feature>
<organism evidence="5 6">
    <name type="scientific">Glossina austeni</name>
    <name type="common">Savannah tsetse fly</name>
    <dbReference type="NCBI Taxonomy" id="7395"/>
    <lineage>
        <taxon>Eukaryota</taxon>
        <taxon>Metazoa</taxon>
        <taxon>Ecdysozoa</taxon>
        <taxon>Arthropoda</taxon>
        <taxon>Hexapoda</taxon>
        <taxon>Insecta</taxon>
        <taxon>Pterygota</taxon>
        <taxon>Neoptera</taxon>
        <taxon>Endopterygota</taxon>
        <taxon>Diptera</taxon>
        <taxon>Brachycera</taxon>
        <taxon>Muscomorpha</taxon>
        <taxon>Hippoboscoidea</taxon>
        <taxon>Glossinidae</taxon>
        <taxon>Glossina</taxon>
    </lineage>
</organism>
<feature type="compositionally biased region" description="Polar residues" evidence="1">
    <location>
        <begin position="95"/>
        <end position="117"/>
    </location>
</feature>
<keyword evidence="6" id="KW-1185">Reference proteome</keyword>
<evidence type="ECO:0000259" key="3">
    <source>
        <dbReference type="Pfam" id="PF08336"/>
    </source>
</evidence>
<name>A0A1A9VVH6_GLOAU</name>
<dbReference type="STRING" id="7395.A0A1A9VVH6"/>
<feature type="compositionally biased region" description="Acidic residues" evidence="1">
    <location>
        <begin position="289"/>
        <end position="312"/>
    </location>
</feature>
<feature type="transmembrane region" description="Helical" evidence="2">
    <location>
        <begin position="491"/>
        <end position="516"/>
    </location>
</feature>
<dbReference type="AlphaFoldDB" id="A0A1A9VVH6"/>
<keyword evidence="2" id="KW-0472">Membrane</keyword>
<protein>
    <submittedName>
        <fullName evidence="5">Uncharacterized protein</fullName>
    </submittedName>
</protein>
<evidence type="ECO:0000259" key="4">
    <source>
        <dbReference type="Pfam" id="PF23558"/>
    </source>
</evidence>
<dbReference type="GO" id="GO:0004656">
    <property type="term" value="F:procollagen-proline 4-dioxygenase activity"/>
    <property type="evidence" value="ECO:0007669"/>
    <property type="project" value="InterPro"/>
</dbReference>
<evidence type="ECO:0000313" key="5">
    <source>
        <dbReference type="EnsemblMetazoa" id="GAUT048997-PA"/>
    </source>
</evidence>
<feature type="compositionally biased region" description="Low complexity" evidence="1">
    <location>
        <begin position="84"/>
        <end position="94"/>
    </location>
</feature>
<proteinExistence type="predicted"/>
<evidence type="ECO:0000256" key="1">
    <source>
        <dbReference type="SAM" id="MobiDB-lite"/>
    </source>
</evidence>
<dbReference type="Gene3D" id="6.10.140.1460">
    <property type="match status" value="1"/>
</dbReference>
<feature type="transmembrane region" description="Helical" evidence="2">
    <location>
        <begin position="594"/>
        <end position="617"/>
    </location>
</feature>
<dbReference type="InterPro" id="IPR059068">
    <property type="entry name" value="TPR_P4H"/>
</dbReference>
<dbReference type="EnsemblMetazoa" id="GAUT048997-RA">
    <property type="protein sequence ID" value="GAUT048997-PA"/>
    <property type="gene ID" value="GAUT048997"/>
</dbReference>
<feature type="region of interest" description="Disordered" evidence="1">
    <location>
        <begin position="289"/>
        <end position="315"/>
    </location>
</feature>
<dbReference type="Pfam" id="PF08336">
    <property type="entry name" value="P4Ha_N"/>
    <property type="match status" value="1"/>
</dbReference>